<organism evidence="5">
    <name type="scientific">Bifidobacterium aquikefiricola</name>
    <dbReference type="NCBI Taxonomy" id="3059038"/>
    <lineage>
        <taxon>Bacteria</taxon>
        <taxon>Bacillati</taxon>
        <taxon>Actinomycetota</taxon>
        <taxon>Actinomycetes</taxon>
        <taxon>Bifidobacteriales</taxon>
        <taxon>Bifidobacteriaceae</taxon>
        <taxon>Bifidobacterium</taxon>
    </lineage>
</organism>
<evidence type="ECO:0000256" key="2">
    <source>
        <dbReference type="ARBA" id="ARBA00022801"/>
    </source>
</evidence>
<accession>A0AB39U7J3</accession>
<dbReference type="RefSeq" id="WP_369344480.1">
    <property type="nucleotide sequence ID" value="NZ_CP129674.1"/>
</dbReference>
<protein>
    <submittedName>
        <fullName evidence="5">Glycosyl hydrolase family 8</fullName>
    </submittedName>
</protein>
<gene>
    <name evidence="5" type="ORF">QN215_02030</name>
</gene>
<dbReference type="Pfam" id="PF01270">
    <property type="entry name" value="Glyco_hydro_8"/>
    <property type="match status" value="1"/>
</dbReference>
<evidence type="ECO:0000313" key="5">
    <source>
        <dbReference type="EMBL" id="XDS44932.1"/>
    </source>
</evidence>
<keyword evidence="4" id="KW-0472">Membrane</keyword>
<dbReference type="SUPFAM" id="SSF48208">
    <property type="entry name" value="Six-hairpin glycosidases"/>
    <property type="match status" value="1"/>
</dbReference>
<dbReference type="InterPro" id="IPR002037">
    <property type="entry name" value="Glyco_hydro_8"/>
</dbReference>
<dbReference type="EMBL" id="CP129674">
    <property type="protein sequence ID" value="XDS44932.1"/>
    <property type="molecule type" value="Genomic_DNA"/>
</dbReference>
<dbReference type="AlphaFoldDB" id="A0AB39U7J3"/>
<keyword evidence="4" id="KW-1133">Transmembrane helix</keyword>
<dbReference type="PRINTS" id="PR00735">
    <property type="entry name" value="GLHYDRLASE8"/>
</dbReference>
<keyword evidence="2 5" id="KW-0378">Hydrolase</keyword>
<dbReference type="GO" id="GO:0004553">
    <property type="term" value="F:hydrolase activity, hydrolyzing O-glycosyl compounds"/>
    <property type="evidence" value="ECO:0007669"/>
    <property type="project" value="InterPro"/>
</dbReference>
<proteinExistence type="inferred from homology"/>
<name>A0AB39U7J3_9BIFI</name>
<sequence>MRKDGKRVWIIAACIAMLYVVTMLLTRSGGSVTNQYEQYAQWRSAYVMQESDHRSFVNTSNDRKHPVALSEGQGYGMYLTAIAGIKGWGRQQDYDELLNYYLTYRVDGVRVDGADGNTKSYLMQWRQHSNGHQWISQDSSATDGDLYIAYSLNLASKAWPKSSDQYMKLERKLASDILNYEYNGTTHTLTVGNWADATSKYHDLMRTSDVMPTFFKSFYESTHDRRWLEITDAMLDRLMDLSEDHDTGLVPDFAWVSEHDATAAKANAVASRYDGDYSSNACRVPMMLATSNDPRARAVVLRLLQFFNRQSAVTAGYTLAGKQLNDYRLNSFTAPVAYAASQHREHRYDRLQKDWQNVLVQPVETNRYYDATLTVMAVMGEVD</sequence>
<dbReference type="KEGG" id="baqk:QN215_02030"/>
<dbReference type="Gene3D" id="1.50.10.10">
    <property type="match status" value="1"/>
</dbReference>
<evidence type="ECO:0000256" key="3">
    <source>
        <dbReference type="ARBA" id="ARBA00023295"/>
    </source>
</evidence>
<dbReference type="GO" id="GO:0005975">
    <property type="term" value="P:carbohydrate metabolic process"/>
    <property type="evidence" value="ECO:0007669"/>
    <property type="project" value="InterPro"/>
</dbReference>
<keyword evidence="3" id="KW-0326">Glycosidase</keyword>
<evidence type="ECO:0000256" key="4">
    <source>
        <dbReference type="SAM" id="Phobius"/>
    </source>
</evidence>
<reference evidence="5" key="1">
    <citation type="submission" date="2023-07" db="EMBL/GenBank/DDBJ databases">
        <title>Bifidobacterium aquikefiriaerophilum sp. nov. and Bifidobacterium eccum sp. nov., isolated from water kefir.</title>
        <authorList>
            <person name="Breselge S."/>
            <person name="Bellassi P."/>
            <person name="Barcenilla C."/>
            <person name="Alvarez-Ordonez A."/>
            <person name="Morelli L."/>
            <person name="Cotter P.D."/>
        </authorList>
    </citation>
    <scope>NUCLEOTIDE SEQUENCE</scope>
    <source>
        <strain evidence="5">WK041_4_12</strain>
    </source>
</reference>
<keyword evidence="4" id="KW-0812">Transmembrane</keyword>
<dbReference type="InterPro" id="IPR008928">
    <property type="entry name" value="6-hairpin_glycosidase_sf"/>
</dbReference>
<comment type="similarity">
    <text evidence="1">Belongs to the glycosyl hydrolase 8 (cellulase D) family.</text>
</comment>
<evidence type="ECO:0000256" key="1">
    <source>
        <dbReference type="ARBA" id="ARBA00009209"/>
    </source>
</evidence>
<feature type="transmembrane region" description="Helical" evidence="4">
    <location>
        <begin position="7"/>
        <end position="25"/>
    </location>
</feature>
<dbReference type="InterPro" id="IPR012341">
    <property type="entry name" value="6hp_glycosidase-like_sf"/>
</dbReference>